<reference evidence="4 5" key="1">
    <citation type="journal article" date="2006" name="Science">
        <title>Genome of rice cluster I archaea -- the key methane producers in the rice rhizosphere.</title>
        <authorList>
            <person name="Erkel C."/>
            <person name="Kube M."/>
            <person name="Reinhardt R."/>
            <person name="Liesack W."/>
        </authorList>
    </citation>
    <scope>NUCLEOTIDE SEQUENCE [LARGE SCALE GENOMIC DNA]</scope>
    <source>
        <strain evidence="5">DSM 22066 / NBRC 105507 / MRE50</strain>
        <strain evidence="4">MRE50</strain>
    </source>
</reference>
<proteinExistence type="predicted"/>
<dbReference type="Pfam" id="PF01609">
    <property type="entry name" value="DDE_Tnp_1"/>
    <property type="match status" value="1"/>
</dbReference>
<feature type="domain" description="Transposase IS4-like" evidence="1">
    <location>
        <begin position="174"/>
        <end position="304"/>
    </location>
</feature>
<accession>Q0W0Q7</accession>
<name>Q0W0Q7_METAR</name>
<dbReference type="eggNOG" id="arCOG03902">
    <property type="taxonomic scope" value="Archaea"/>
</dbReference>
<dbReference type="EMBL" id="AM114193">
    <property type="protein sequence ID" value="CAJ38036.1"/>
    <property type="molecule type" value="Genomic_DNA"/>
</dbReference>
<dbReference type="EMBL" id="AM114193">
    <property type="protein sequence ID" value="CAJ35590.1"/>
    <property type="molecule type" value="Genomic_DNA"/>
</dbReference>
<evidence type="ECO:0000259" key="1">
    <source>
        <dbReference type="Pfam" id="PF01609"/>
    </source>
</evidence>
<dbReference type="Proteomes" id="UP000000663">
    <property type="component" value="Chromosome"/>
</dbReference>
<dbReference type="GO" id="GO:0006313">
    <property type="term" value="P:DNA transposition"/>
    <property type="evidence" value="ECO:0007669"/>
    <property type="project" value="InterPro"/>
</dbReference>
<dbReference type="OrthoDB" id="225944at2157"/>
<gene>
    <name evidence="4" type="primary">tnp-3</name>
    <name evidence="3" type="synonym">tnp-20</name>
    <name evidence="2" type="synonym">tnp-29</name>
    <name evidence="3" type="ORF">RCIX2179</name>
    <name evidence="4" type="ORF">RCIX85</name>
    <name evidence="2" type="ORF">RRC308</name>
</gene>
<evidence type="ECO:0000313" key="3">
    <source>
        <dbReference type="EMBL" id="CAJ37300.1"/>
    </source>
</evidence>
<dbReference type="SUPFAM" id="SSF53098">
    <property type="entry name" value="Ribonuclease H-like"/>
    <property type="match status" value="1"/>
</dbReference>
<dbReference type="InterPro" id="IPR002559">
    <property type="entry name" value="Transposase_11"/>
</dbReference>
<dbReference type="PANTHER" id="PTHR33252:SF2">
    <property type="entry name" value="TRANSPOSASE IS4-LIKE DOMAIN-CONTAINING PROTEIN"/>
    <property type="match status" value="1"/>
</dbReference>
<dbReference type="KEGG" id="rci:RRC308"/>
<dbReference type="EMBL" id="AM114193">
    <property type="protein sequence ID" value="CAJ37300.1"/>
    <property type="molecule type" value="Genomic_DNA"/>
</dbReference>
<dbReference type="GO" id="GO:0004803">
    <property type="term" value="F:transposase activity"/>
    <property type="evidence" value="ECO:0007669"/>
    <property type="project" value="InterPro"/>
</dbReference>
<dbReference type="InterPro" id="IPR012337">
    <property type="entry name" value="RNaseH-like_sf"/>
</dbReference>
<keyword evidence="5" id="KW-1185">Reference proteome</keyword>
<evidence type="ECO:0000313" key="2">
    <source>
        <dbReference type="EMBL" id="CAJ35590.1"/>
    </source>
</evidence>
<dbReference type="KEGG" id="rci:RCIX85"/>
<evidence type="ECO:0000313" key="5">
    <source>
        <dbReference type="Proteomes" id="UP000000663"/>
    </source>
</evidence>
<dbReference type="PANTHER" id="PTHR33252">
    <property type="entry name" value="THIRD ORF IN TRANSPOSON ISC1160"/>
    <property type="match status" value="1"/>
</dbReference>
<dbReference type="GO" id="GO:0003677">
    <property type="term" value="F:DNA binding"/>
    <property type="evidence" value="ECO:0007669"/>
    <property type="project" value="InterPro"/>
</dbReference>
<organism evidence="4 5">
    <name type="scientific">Methanocella arvoryzae (strain DSM 22066 / NBRC 105507 / MRE50)</name>
    <dbReference type="NCBI Taxonomy" id="351160"/>
    <lineage>
        <taxon>Archaea</taxon>
        <taxon>Methanobacteriati</taxon>
        <taxon>Methanobacteriota</taxon>
        <taxon>Stenosarchaea group</taxon>
        <taxon>Methanomicrobia</taxon>
        <taxon>Methanocellales</taxon>
        <taxon>Methanocellaceae</taxon>
        <taxon>Methanocella</taxon>
    </lineage>
</organism>
<evidence type="ECO:0000313" key="4">
    <source>
        <dbReference type="EMBL" id="CAJ38036.1"/>
    </source>
</evidence>
<protein>
    <submittedName>
        <fullName evidence="4">Transposase (IS4)</fullName>
    </submittedName>
</protein>
<dbReference type="KEGG" id="rci:RCIX2179"/>
<sequence length="373" mass="43540">MRQPLPPSDVNHKCVGLKSLSRVFNAYFQFSRAGWYFLLLIWCALEKTSMEDLSEKLFFSSDQLFVFLGRMSIEEITCGVNLLLYHSFKLLWKRAVQYCPDIVDSPVLLAIDTTDKRYYGVDNEYVHRTLKMEGRKKKRVSVLRYASISIVAKNFKFTLGVTPKKRDEPLDRVVERLLKLVPEELSVFAVLMDKGFYLSSVMKTVDKQGYKYIIPVKQYGSMSLLYRLLELTGVSHWKYTMRGGESLEYTYDVYLEDLGIEAYCGFATNLPVTRMSFTILAEAYTNRWNIENGYKETKEYTIKTNSRNHGYRTLVFGLSHLILNLHGIMKKTHQKAKITVNQMKNMLKQFLERILQLPKRPDNMISKHLKVAW</sequence>
<dbReference type="AlphaFoldDB" id="Q0W0Q7"/>